<evidence type="ECO:0000256" key="1">
    <source>
        <dbReference type="SAM" id="MobiDB-lite"/>
    </source>
</evidence>
<dbReference type="RefSeq" id="WP_344122006.1">
    <property type="nucleotide sequence ID" value="NZ_BAAAOA010000019.1"/>
</dbReference>
<reference evidence="4" key="1">
    <citation type="journal article" date="2019" name="Int. J. Syst. Evol. Microbiol.">
        <title>The Global Catalogue of Microorganisms (GCM) 10K type strain sequencing project: providing services to taxonomists for standard genome sequencing and annotation.</title>
        <authorList>
            <consortium name="The Broad Institute Genomics Platform"/>
            <consortium name="The Broad Institute Genome Sequencing Center for Infectious Disease"/>
            <person name="Wu L."/>
            <person name="Ma J."/>
        </authorList>
    </citation>
    <scope>NUCLEOTIDE SEQUENCE [LARGE SCALE GENOMIC DNA]</scope>
    <source>
        <strain evidence="4">JCM 14735</strain>
    </source>
</reference>
<proteinExistence type="predicted"/>
<protein>
    <submittedName>
        <fullName evidence="3">Uncharacterized protein</fullName>
    </submittedName>
</protein>
<evidence type="ECO:0000313" key="4">
    <source>
        <dbReference type="Proteomes" id="UP001501204"/>
    </source>
</evidence>
<feature type="region of interest" description="Disordered" evidence="1">
    <location>
        <begin position="102"/>
        <end position="170"/>
    </location>
</feature>
<keyword evidence="2" id="KW-0472">Membrane</keyword>
<feature type="compositionally biased region" description="Basic and acidic residues" evidence="1">
    <location>
        <begin position="123"/>
        <end position="141"/>
    </location>
</feature>
<keyword evidence="4" id="KW-1185">Reference proteome</keyword>
<feature type="compositionally biased region" description="Basic and acidic residues" evidence="1">
    <location>
        <begin position="150"/>
        <end position="170"/>
    </location>
</feature>
<evidence type="ECO:0000256" key="2">
    <source>
        <dbReference type="SAM" id="Phobius"/>
    </source>
</evidence>
<dbReference type="EMBL" id="BAAAOA010000019">
    <property type="protein sequence ID" value="GAA1760488.1"/>
    <property type="molecule type" value="Genomic_DNA"/>
</dbReference>
<feature type="transmembrane region" description="Helical" evidence="2">
    <location>
        <begin position="36"/>
        <end position="57"/>
    </location>
</feature>
<dbReference type="Proteomes" id="UP001501204">
    <property type="component" value="Unassembled WGS sequence"/>
</dbReference>
<feature type="compositionally biased region" description="Low complexity" evidence="1">
    <location>
        <begin position="113"/>
        <end position="122"/>
    </location>
</feature>
<name>A0ABP4WQM6_9MICC</name>
<comment type="caution">
    <text evidence="3">The sequence shown here is derived from an EMBL/GenBank/DDBJ whole genome shotgun (WGS) entry which is preliminary data.</text>
</comment>
<accession>A0ABP4WQM6</accession>
<gene>
    <name evidence="3" type="ORF">GCM10009767_19490</name>
</gene>
<keyword evidence="2" id="KW-0812">Transmembrane</keyword>
<organism evidence="3 4">
    <name type="scientific">Kocuria aegyptia</name>
    <dbReference type="NCBI Taxonomy" id="330943"/>
    <lineage>
        <taxon>Bacteria</taxon>
        <taxon>Bacillati</taxon>
        <taxon>Actinomycetota</taxon>
        <taxon>Actinomycetes</taxon>
        <taxon>Micrococcales</taxon>
        <taxon>Micrococcaceae</taxon>
        <taxon>Kocuria</taxon>
    </lineage>
</organism>
<evidence type="ECO:0000313" key="3">
    <source>
        <dbReference type="EMBL" id="GAA1760488.1"/>
    </source>
</evidence>
<feature type="transmembrane region" description="Helical" evidence="2">
    <location>
        <begin position="64"/>
        <end position="86"/>
    </location>
</feature>
<sequence>MSAAALSALLGAGLVAASHLVTVLVARATAGAEGPVAAPALAMTYVLKVLLLGWVLLTVPAPPWLAPGWVAAGVLSALVVSLALAARAGARGTRSALGPVLAARRAEAEHPDGPGAAAGTGAREQDARERDGRERDGRTQGDPEQNQQQADRERDDQEQADRRQDDHEHG</sequence>
<keyword evidence="2" id="KW-1133">Transmembrane helix</keyword>